<gene>
    <name evidence="2" type="ORF">HNQ85_003285</name>
</gene>
<dbReference type="AlphaFoldDB" id="A0A7V9Z2Z6"/>
<dbReference type="EMBL" id="JACDUU010000010">
    <property type="protein sequence ID" value="MBA2872970.1"/>
    <property type="molecule type" value="Genomic_DNA"/>
</dbReference>
<evidence type="ECO:0000313" key="3">
    <source>
        <dbReference type="Proteomes" id="UP000580891"/>
    </source>
</evidence>
<comment type="caution">
    <text evidence="2">The sequence shown here is derived from an EMBL/GenBank/DDBJ whole genome shotgun (WGS) entry which is preliminary data.</text>
</comment>
<keyword evidence="1" id="KW-0472">Membrane</keyword>
<keyword evidence="1" id="KW-0812">Transmembrane</keyword>
<dbReference type="Proteomes" id="UP000580891">
    <property type="component" value="Unassembled WGS sequence"/>
</dbReference>
<sequence length="47" mass="5422">MLLGFYELNEQNVFYFYNLLILNILDIIPLKGVSVINLLNEGGKTYV</sequence>
<name>A0A7V9Z2Z6_9BACL</name>
<proteinExistence type="predicted"/>
<evidence type="ECO:0000313" key="2">
    <source>
        <dbReference type="EMBL" id="MBA2872970.1"/>
    </source>
</evidence>
<reference evidence="2 3" key="1">
    <citation type="submission" date="2020-07" db="EMBL/GenBank/DDBJ databases">
        <title>Genomic Encyclopedia of Type Strains, Phase IV (KMG-IV): sequencing the most valuable type-strain genomes for metagenomic binning, comparative biology and taxonomic classification.</title>
        <authorList>
            <person name="Goeker M."/>
        </authorList>
    </citation>
    <scope>NUCLEOTIDE SEQUENCE [LARGE SCALE GENOMIC DNA]</scope>
    <source>
        <strain evidence="2 3">DSM 25220</strain>
    </source>
</reference>
<keyword evidence="1" id="KW-1133">Transmembrane helix</keyword>
<organism evidence="2 3">
    <name type="scientific">[Anoxybacillus] calidus</name>
    <dbReference type="NCBI Taxonomy" id="575178"/>
    <lineage>
        <taxon>Bacteria</taxon>
        <taxon>Bacillati</taxon>
        <taxon>Bacillota</taxon>
        <taxon>Bacilli</taxon>
        <taxon>Bacillales</taxon>
        <taxon>Anoxybacillaceae</taxon>
        <taxon>Paranoxybacillus</taxon>
    </lineage>
</organism>
<keyword evidence="3" id="KW-1185">Reference proteome</keyword>
<accession>A0A7V9Z2Z6</accession>
<protein>
    <submittedName>
        <fullName evidence="2">Uncharacterized protein</fullName>
    </submittedName>
</protein>
<feature type="transmembrane region" description="Helical" evidence="1">
    <location>
        <begin position="15"/>
        <end position="39"/>
    </location>
</feature>
<evidence type="ECO:0000256" key="1">
    <source>
        <dbReference type="SAM" id="Phobius"/>
    </source>
</evidence>